<evidence type="ECO:0000313" key="3">
    <source>
        <dbReference type="EMBL" id="RCH85625.1"/>
    </source>
</evidence>
<dbReference type="InterPro" id="IPR051058">
    <property type="entry name" value="GDSL_Est/Lipase"/>
</dbReference>
<dbReference type="Proteomes" id="UP000253551">
    <property type="component" value="Unassembled WGS sequence"/>
</dbReference>
<dbReference type="CDD" id="cd01846">
    <property type="entry name" value="fatty_acyltransferase_like"/>
    <property type="match status" value="1"/>
</dbReference>
<reference evidence="3 4" key="1">
    <citation type="journal article" date="2018" name="G3 (Bethesda)">
        <title>Phylogenetic and Phylogenomic Definition of Rhizopus Species.</title>
        <authorList>
            <person name="Gryganskyi A.P."/>
            <person name="Golan J."/>
            <person name="Dolatabadi S."/>
            <person name="Mondo S."/>
            <person name="Robb S."/>
            <person name="Idnurm A."/>
            <person name="Muszewska A."/>
            <person name="Steczkiewicz K."/>
            <person name="Masonjones S."/>
            <person name="Liao H.L."/>
            <person name="Gajdeczka M.T."/>
            <person name="Anike F."/>
            <person name="Vuek A."/>
            <person name="Anishchenko I.M."/>
            <person name="Voigt K."/>
            <person name="de Hoog G.S."/>
            <person name="Smith M.E."/>
            <person name="Heitman J."/>
            <person name="Vilgalys R."/>
            <person name="Stajich J.E."/>
        </authorList>
    </citation>
    <scope>NUCLEOTIDE SEQUENCE [LARGE SCALE GENOMIC DNA]</scope>
    <source>
        <strain evidence="3 4">LSU 92-RS-03</strain>
    </source>
</reference>
<dbReference type="SUPFAM" id="SSF52266">
    <property type="entry name" value="SGNH hydrolase"/>
    <property type="match status" value="1"/>
</dbReference>
<sequence>MVILLLFLFQYALAQTIKNVVVFGDSYSDVGNYQRLTNGPMWSENLAAAWQASLYSFAFSGAVCDNAMYLKQTSHQYIPSVKDQIEMYYHQNLTLNPEETVIAMWIGVNDIYKVSETQGDHRDSLKKVVDCISTNIRNARRAFSTNKFIVFGVPPLEKMPYYAENLIKSNQEQTANELNEYLLKEVQKMNKHLRSLELDFMDIHQLIDHIVQKPSLFKIKNVKDSYWDACQGQCSDDINSYVWWDKVHFAGGIHRLIADSIVQSGSFTKEMRLPEEGLDMDALLNEANSKFKSPKYEAKENTGEIDRLIEKINKEKQVNTPTVETEETKEESGINNYVYFGVTATVIVCIGFVLFNKRTKNRTGHLTSLSNMLKKEDRGRFVPLRNIDSEV</sequence>
<gene>
    <name evidence="3" type="ORF">CU098_005350</name>
</gene>
<protein>
    <submittedName>
        <fullName evidence="3">Uncharacterized protein</fullName>
    </submittedName>
</protein>
<keyword evidence="2" id="KW-1133">Transmembrane helix</keyword>
<evidence type="ECO:0000313" key="4">
    <source>
        <dbReference type="Proteomes" id="UP000253551"/>
    </source>
</evidence>
<evidence type="ECO:0000256" key="2">
    <source>
        <dbReference type="SAM" id="Phobius"/>
    </source>
</evidence>
<dbReference type="PANTHER" id="PTHR45648:SF22">
    <property type="entry name" value="GDSL LIPASE_ACYLHYDROLASE FAMILY PROTEIN (AFU_ORTHOLOGUE AFUA_4G14700)"/>
    <property type="match status" value="1"/>
</dbReference>
<comment type="caution">
    <text evidence="3">The sequence shown here is derived from an EMBL/GenBank/DDBJ whole genome shotgun (WGS) entry which is preliminary data.</text>
</comment>
<dbReference type="Gene3D" id="3.40.50.1110">
    <property type="entry name" value="SGNH hydrolase"/>
    <property type="match status" value="1"/>
</dbReference>
<dbReference type="GO" id="GO:0016788">
    <property type="term" value="F:hydrolase activity, acting on ester bonds"/>
    <property type="evidence" value="ECO:0007669"/>
    <property type="project" value="InterPro"/>
</dbReference>
<keyword evidence="2" id="KW-0472">Membrane</keyword>
<name>A0A367J6V1_RHIST</name>
<evidence type="ECO:0000256" key="1">
    <source>
        <dbReference type="ARBA" id="ARBA00022801"/>
    </source>
</evidence>
<dbReference type="Pfam" id="PF00657">
    <property type="entry name" value="Lipase_GDSL"/>
    <property type="match status" value="1"/>
</dbReference>
<organism evidence="3 4">
    <name type="scientific">Rhizopus stolonifer</name>
    <name type="common">Rhizopus nigricans</name>
    <dbReference type="NCBI Taxonomy" id="4846"/>
    <lineage>
        <taxon>Eukaryota</taxon>
        <taxon>Fungi</taxon>
        <taxon>Fungi incertae sedis</taxon>
        <taxon>Mucoromycota</taxon>
        <taxon>Mucoromycotina</taxon>
        <taxon>Mucoromycetes</taxon>
        <taxon>Mucorales</taxon>
        <taxon>Mucorineae</taxon>
        <taxon>Rhizopodaceae</taxon>
        <taxon>Rhizopus</taxon>
    </lineage>
</organism>
<keyword evidence="1" id="KW-0378">Hydrolase</keyword>
<dbReference type="AlphaFoldDB" id="A0A367J6V1"/>
<dbReference type="InterPro" id="IPR001087">
    <property type="entry name" value="GDSL"/>
</dbReference>
<dbReference type="InterPro" id="IPR036514">
    <property type="entry name" value="SGNH_hydro_sf"/>
</dbReference>
<proteinExistence type="predicted"/>
<dbReference type="EMBL" id="PJQM01004123">
    <property type="protein sequence ID" value="RCH85625.1"/>
    <property type="molecule type" value="Genomic_DNA"/>
</dbReference>
<dbReference type="OrthoDB" id="1600564at2759"/>
<accession>A0A367J6V1</accession>
<keyword evidence="4" id="KW-1185">Reference proteome</keyword>
<feature type="transmembrane region" description="Helical" evidence="2">
    <location>
        <begin position="337"/>
        <end position="355"/>
    </location>
</feature>
<keyword evidence="2" id="KW-0812">Transmembrane</keyword>
<dbReference type="PANTHER" id="PTHR45648">
    <property type="entry name" value="GDSL LIPASE/ACYLHYDROLASE FAMILY PROTEIN (AFU_ORTHOLOGUE AFUA_4G14700)"/>
    <property type="match status" value="1"/>
</dbReference>